<dbReference type="InterPro" id="IPR000524">
    <property type="entry name" value="Tscrpt_reg_HTH_GntR"/>
</dbReference>
<dbReference type="InterPro" id="IPR004839">
    <property type="entry name" value="Aminotransferase_I/II_large"/>
</dbReference>
<dbReference type="Gene3D" id="1.10.10.10">
    <property type="entry name" value="Winged helix-like DNA-binding domain superfamily/Winged helix DNA-binding domain"/>
    <property type="match status" value="1"/>
</dbReference>
<evidence type="ECO:0000256" key="3">
    <source>
        <dbReference type="ARBA" id="ARBA00022898"/>
    </source>
</evidence>
<dbReference type="PANTHER" id="PTHR46577:SF1">
    <property type="entry name" value="HTH-TYPE TRANSCRIPTIONAL REGULATORY PROTEIN GABR"/>
    <property type="match status" value="1"/>
</dbReference>
<proteinExistence type="inferred from homology"/>
<dbReference type="InterPro" id="IPR051446">
    <property type="entry name" value="HTH_trans_reg/aminotransferase"/>
</dbReference>
<evidence type="ECO:0000256" key="2">
    <source>
        <dbReference type="ARBA" id="ARBA00021531"/>
    </source>
</evidence>
<dbReference type="InterPro" id="IPR015421">
    <property type="entry name" value="PyrdxlP-dep_Trfase_major"/>
</dbReference>
<gene>
    <name evidence="8" type="ORF">E5K04_06295</name>
</gene>
<organism evidence="8 9">
    <name type="scientific">Crenobacter intestini</name>
    <dbReference type="NCBI Taxonomy" id="2563443"/>
    <lineage>
        <taxon>Bacteria</taxon>
        <taxon>Pseudomonadati</taxon>
        <taxon>Pseudomonadota</taxon>
        <taxon>Betaproteobacteria</taxon>
        <taxon>Neisseriales</taxon>
        <taxon>Neisseriaceae</taxon>
        <taxon>Crenobacter</taxon>
    </lineage>
</organism>
<sequence>MDHLHKDWLTEALLAEHCRGAQTLAHALRRWIAAGRLPSGARLPSSRALAAELGIARGSVSAAYEQLVAEGYLAARHGSGTYVSAPVRPATPDAPPAAHPRGLSARGHALVQASRLPAGLTGAFAPGMPEIARFPHATWQRLLGQAQRQASLELFGYRQGGGHPLLCEALADYLTLSRGVRCDAAQILIVPGAQAALELTARLLAEPGDTAWVEEPGYGGAHAAFDAAALSMHPMPVDEHGLAPKGAAAAPAPRLIYLTPSHQYPGGMVMPVTRRLELLETAARHDAWLVEDDYDSEFRYSSAPIPALQGLDRQGRVIYVGTFSKVLYPALRLGYLVLPDALVDPFRRAAARLYREGHYPAQAALAHFIADGHFARHIRAMRELYRQRQALLRAVLARELGDALPLSAGEAGLHLIARLPDAFDEDALSRRAADEGLWLRTWQRHCLAPTDTRALVLGYAGVEEQALAHAATHLARLLQASDGFAGRR</sequence>
<reference evidence="8 9" key="1">
    <citation type="submission" date="2019-04" db="EMBL/GenBank/DDBJ databases">
        <title>Crenobacter sp. nov.</title>
        <authorList>
            <person name="Shi S."/>
        </authorList>
    </citation>
    <scope>NUCLEOTIDE SEQUENCE [LARGE SCALE GENOMIC DNA]</scope>
    <source>
        <strain evidence="8 9">GY 70310</strain>
    </source>
</reference>
<keyword evidence="9" id="KW-1185">Reference proteome</keyword>
<dbReference type="CDD" id="cd07377">
    <property type="entry name" value="WHTH_GntR"/>
    <property type="match status" value="1"/>
</dbReference>
<dbReference type="RefSeq" id="WP_136552073.1">
    <property type="nucleotide sequence ID" value="NZ_STGJ01000005.1"/>
</dbReference>
<dbReference type="Proteomes" id="UP000308891">
    <property type="component" value="Unassembled WGS sequence"/>
</dbReference>
<protein>
    <recommendedName>
        <fullName evidence="2">Putative 8-amino-7-oxononanoate synthase</fullName>
    </recommendedName>
</protein>
<comment type="similarity">
    <text evidence="1">In the C-terminal section; belongs to the class-I pyridoxal-phosphate-dependent aminotransferase family.</text>
</comment>
<dbReference type="GO" id="GO:0030170">
    <property type="term" value="F:pyridoxal phosphate binding"/>
    <property type="evidence" value="ECO:0007669"/>
    <property type="project" value="InterPro"/>
</dbReference>
<dbReference type="GO" id="GO:0003677">
    <property type="term" value="F:DNA binding"/>
    <property type="evidence" value="ECO:0007669"/>
    <property type="project" value="UniProtKB-KW"/>
</dbReference>
<dbReference type="InterPro" id="IPR036388">
    <property type="entry name" value="WH-like_DNA-bd_sf"/>
</dbReference>
<keyword evidence="4" id="KW-0805">Transcription regulation</keyword>
<comment type="caution">
    <text evidence="8">The sequence shown here is derived from an EMBL/GenBank/DDBJ whole genome shotgun (WGS) entry which is preliminary data.</text>
</comment>
<dbReference type="Gene3D" id="3.40.640.10">
    <property type="entry name" value="Type I PLP-dependent aspartate aminotransferase-like (Major domain)"/>
    <property type="match status" value="1"/>
</dbReference>
<evidence type="ECO:0000256" key="6">
    <source>
        <dbReference type="ARBA" id="ARBA00023163"/>
    </source>
</evidence>
<dbReference type="PROSITE" id="PS50949">
    <property type="entry name" value="HTH_GNTR"/>
    <property type="match status" value="1"/>
</dbReference>
<evidence type="ECO:0000313" key="8">
    <source>
        <dbReference type="EMBL" id="TIC84776.1"/>
    </source>
</evidence>
<accession>A0A4T0V0W9</accession>
<dbReference type="Pfam" id="PF00392">
    <property type="entry name" value="GntR"/>
    <property type="match status" value="1"/>
</dbReference>
<keyword evidence="5" id="KW-0238">DNA-binding</keyword>
<keyword evidence="6" id="KW-0804">Transcription</keyword>
<dbReference type="InterPro" id="IPR036390">
    <property type="entry name" value="WH_DNA-bd_sf"/>
</dbReference>
<dbReference type="AlphaFoldDB" id="A0A4T0V0W9"/>
<evidence type="ECO:0000313" key="9">
    <source>
        <dbReference type="Proteomes" id="UP000308891"/>
    </source>
</evidence>
<dbReference type="PRINTS" id="PR00035">
    <property type="entry name" value="HTHGNTR"/>
</dbReference>
<keyword evidence="8" id="KW-0032">Aminotransferase</keyword>
<keyword evidence="3" id="KW-0663">Pyridoxal phosphate</keyword>
<evidence type="ECO:0000256" key="1">
    <source>
        <dbReference type="ARBA" id="ARBA00005384"/>
    </source>
</evidence>
<evidence type="ECO:0000256" key="4">
    <source>
        <dbReference type="ARBA" id="ARBA00023015"/>
    </source>
</evidence>
<evidence type="ECO:0000256" key="5">
    <source>
        <dbReference type="ARBA" id="ARBA00023125"/>
    </source>
</evidence>
<dbReference type="SUPFAM" id="SSF53383">
    <property type="entry name" value="PLP-dependent transferases"/>
    <property type="match status" value="1"/>
</dbReference>
<dbReference type="EMBL" id="STGJ01000005">
    <property type="protein sequence ID" value="TIC84776.1"/>
    <property type="molecule type" value="Genomic_DNA"/>
</dbReference>
<evidence type="ECO:0000259" key="7">
    <source>
        <dbReference type="PROSITE" id="PS50949"/>
    </source>
</evidence>
<feature type="domain" description="HTH gntR-type" evidence="7">
    <location>
        <begin position="18"/>
        <end position="86"/>
    </location>
</feature>
<dbReference type="Pfam" id="PF00155">
    <property type="entry name" value="Aminotran_1_2"/>
    <property type="match status" value="1"/>
</dbReference>
<dbReference type="GO" id="GO:0008483">
    <property type="term" value="F:transaminase activity"/>
    <property type="evidence" value="ECO:0007669"/>
    <property type="project" value="UniProtKB-KW"/>
</dbReference>
<dbReference type="SMART" id="SM00345">
    <property type="entry name" value="HTH_GNTR"/>
    <property type="match status" value="1"/>
</dbReference>
<dbReference type="GO" id="GO:0003700">
    <property type="term" value="F:DNA-binding transcription factor activity"/>
    <property type="evidence" value="ECO:0007669"/>
    <property type="project" value="InterPro"/>
</dbReference>
<dbReference type="SUPFAM" id="SSF46785">
    <property type="entry name" value="Winged helix' DNA-binding domain"/>
    <property type="match status" value="1"/>
</dbReference>
<keyword evidence="8" id="KW-0808">Transferase</keyword>
<name>A0A4T0V0W9_9NEIS</name>
<dbReference type="OrthoDB" id="9804020at2"/>
<dbReference type="CDD" id="cd00609">
    <property type="entry name" value="AAT_like"/>
    <property type="match status" value="1"/>
</dbReference>
<dbReference type="PANTHER" id="PTHR46577">
    <property type="entry name" value="HTH-TYPE TRANSCRIPTIONAL REGULATORY PROTEIN GABR"/>
    <property type="match status" value="1"/>
</dbReference>
<dbReference type="InterPro" id="IPR015424">
    <property type="entry name" value="PyrdxlP-dep_Trfase"/>
</dbReference>